<dbReference type="GO" id="GO:0015297">
    <property type="term" value="F:antiporter activity"/>
    <property type="evidence" value="ECO:0007669"/>
    <property type="project" value="InterPro"/>
</dbReference>
<comment type="subcellular location">
    <subcellularLocation>
        <location evidence="1">Cell membrane</location>
        <topology evidence="1">Multi-pass membrane protein</topology>
    </subcellularLocation>
</comment>
<dbReference type="InterPro" id="IPR051327">
    <property type="entry name" value="MATE_MepA_subfamily"/>
</dbReference>
<feature type="transmembrane region" description="Helical" evidence="10">
    <location>
        <begin position="53"/>
        <end position="76"/>
    </location>
</feature>
<dbReference type="GO" id="GO:0042910">
    <property type="term" value="F:xenobiotic transmembrane transporter activity"/>
    <property type="evidence" value="ECO:0007669"/>
    <property type="project" value="InterPro"/>
</dbReference>
<dbReference type="CDD" id="cd13143">
    <property type="entry name" value="MATE_MepA_like"/>
    <property type="match status" value="1"/>
</dbReference>
<reference evidence="11 12" key="1">
    <citation type="submission" date="2016-11" db="EMBL/GenBank/DDBJ databases">
        <authorList>
            <person name="Jaros S."/>
            <person name="Januszkiewicz K."/>
            <person name="Wedrychowicz H."/>
        </authorList>
    </citation>
    <scope>NUCLEOTIDE SEQUENCE [LARGE SCALE GENOMIC DNA]</scope>
    <source>
        <strain evidence="11 12">DSM 3089</strain>
    </source>
</reference>
<dbReference type="PANTHER" id="PTHR43823:SF3">
    <property type="entry name" value="MULTIDRUG EXPORT PROTEIN MEPA"/>
    <property type="match status" value="1"/>
</dbReference>
<dbReference type="EMBL" id="FQXP01000012">
    <property type="protein sequence ID" value="SHI08787.1"/>
    <property type="molecule type" value="Genomic_DNA"/>
</dbReference>
<feature type="transmembrane region" description="Helical" evidence="10">
    <location>
        <begin position="167"/>
        <end position="186"/>
    </location>
</feature>
<evidence type="ECO:0000256" key="5">
    <source>
        <dbReference type="ARBA" id="ARBA00022475"/>
    </source>
</evidence>
<protein>
    <recommendedName>
        <fullName evidence="3">Multidrug export protein MepA</fullName>
    </recommendedName>
</protein>
<evidence type="ECO:0000256" key="8">
    <source>
        <dbReference type="ARBA" id="ARBA00023136"/>
    </source>
</evidence>
<dbReference type="InterPro" id="IPR048279">
    <property type="entry name" value="MdtK-like"/>
</dbReference>
<keyword evidence="9" id="KW-0046">Antibiotic resistance</keyword>
<feature type="transmembrane region" description="Helical" evidence="10">
    <location>
        <begin position="384"/>
        <end position="409"/>
    </location>
</feature>
<evidence type="ECO:0000313" key="12">
    <source>
        <dbReference type="Proteomes" id="UP000184526"/>
    </source>
</evidence>
<name>A0A1M5Y9S0_9CLOT</name>
<gene>
    <name evidence="11" type="ORF">SAMN02745196_02770</name>
</gene>
<dbReference type="PIRSF" id="PIRSF006603">
    <property type="entry name" value="DinF"/>
    <property type="match status" value="1"/>
</dbReference>
<feature type="transmembrane region" description="Helical" evidence="10">
    <location>
        <begin position="134"/>
        <end position="155"/>
    </location>
</feature>
<dbReference type="Proteomes" id="UP000184526">
    <property type="component" value="Unassembled WGS sequence"/>
</dbReference>
<keyword evidence="5" id="KW-1003">Cell membrane</keyword>
<organism evidence="11 12">
    <name type="scientific">Clostridium collagenovorans DSM 3089</name>
    <dbReference type="NCBI Taxonomy" id="1121306"/>
    <lineage>
        <taxon>Bacteria</taxon>
        <taxon>Bacillati</taxon>
        <taxon>Bacillota</taxon>
        <taxon>Clostridia</taxon>
        <taxon>Eubacteriales</taxon>
        <taxon>Clostridiaceae</taxon>
        <taxon>Clostridium</taxon>
    </lineage>
</organism>
<dbReference type="NCBIfam" id="TIGR00797">
    <property type="entry name" value="matE"/>
    <property type="match status" value="1"/>
</dbReference>
<keyword evidence="6 10" id="KW-0812">Transmembrane</keyword>
<dbReference type="PANTHER" id="PTHR43823">
    <property type="entry name" value="SPORULATION PROTEIN YKVU"/>
    <property type="match status" value="1"/>
</dbReference>
<sequence length="447" mass="48409">MHKEILEKRIPSLFIKFVIPGIVGMLVNAMYAIVDGIFIGNNVGELGLAAINIQFPILCINGAIAALFGVGASIWVSMKRGQGKDEEAEKVLGTAMITLGSIALAISAIVLIFVGPIMSFLGASGEVLGLTIDYSKIIFCIAFFQMIGTSLHPIIRADGKPAVAMKVGVISSLGNVVLDWLFVSVLPFGIKGAALATSICMTLSCLYMLYYFTKGKSNIKIKKENLRFNVKLLKAIVISGFVSFGIQISLGVISLIQNKLLLKYGTVIDVSVFAIVGYISCISAQTLLGIAEGIQPIIGYNFGAGKNHRVKEVLRLTVKVDVVVGFLFLLLFIFGGEFIVSIFNDNPEVVKLSSKRLLMYLGGVPIVGIVYTYANYYQATKRDFYANLVSMGRSFIYFLPATLILPAIIGAEGVFLAASIADYLAALTVLVLVILEKKEERKKIHNY</sequence>
<feature type="transmembrane region" description="Helical" evidence="10">
    <location>
        <begin position="415"/>
        <end position="435"/>
    </location>
</feature>
<dbReference type="InterPro" id="IPR002528">
    <property type="entry name" value="MATE_fam"/>
</dbReference>
<proteinExistence type="inferred from homology"/>
<dbReference type="GO" id="GO:0005886">
    <property type="term" value="C:plasma membrane"/>
    <property type="evidence" value="ECO:0007669"/>
    <property type="project" value="UniProtKB-SubCell"/>
</dbReference>
<dbReference type="InterPro" id="IPR045070">
    <property type="entry name" value="MATE_MepA-like"/>
</dbReference>
<comment type="similarity">
    <text evidence="2">Belongs to the multi antimicrobial extrusion (MATE) (TC 2.A.66.1) family. MepA subfamily.</text>
</comment>
<feature type="transmembrane region" description="Helical" evidence="10">
    <location>
        <begin position="232"/>
        <end position="256"/>
    </location>
</feature>
<evidence type="ECO:0000256" key="4">
    <source>
        <dbReference type="ARBA" id="ARBA00022448"/>
    </source>
</evidence>
<keyword evidence="12" id="KW-1185">Reference proteome</keyword>
<evidence type="ECO:0000256" key="2">
    <source>
        <dbReference type="ARBA" id="ARBA00008417"/>
    </source>
</evidence>
<evidence type="ECO:0000256" key="10">
    <source>
        <dbReference type="SAM" id="Phobius"/>
    </source>
</evidence>
<keyword evidence="8 10" id="KW-0472">Membrane</keyword>
<feature type="transmembrane region" description="Helical" evidence="10">
    <location>
        <begin position="97"/>
        <end position="122"/>
    </location>
</feature>
<evidence type="ECO:0000256" key="9">
    <source>
        <dbReference type="ARBA" id="ARBA00023251"/>
    </source>
</evidence>
<dbReference type="RefSeq" id="WP_072832591.1">
    <property type="nucleotide sequence ID" value="NZ_FQXP01000012.1"/>
</dbReference>
<dbReference type="GO" id="GO:0046677">
    <property type="term" value="P:response to antibiotic"/>
    <property type="evidence" value="ECO:0007669"/>
    <property type="project" value="UniProtKB-KW"/>
</dbReference>
<dbReference type="OrthoDB" id="305360at2"/>
<evidence type="ECO:0000256" key="7">
    <source>
        <dbReference type="ARBA" id="ARBA00022989"/>
    </source>
</evidence>
<keyword evidence="7 10" id="KW-1133">Transmembrane helix</keyword>
<evidence type="ECO:0000256" key="3">
    <source>
        <dbReference type="ARBA" id="ARBA00022106"/>
    </source>
</evidence>
<accession>A0A1M5Y9S0</accession>
<feature type="transmembrane region" description="Helical" evidence="10">
    <location>
        <begin position="322"/>
        <end position="343"/>
    </location>
</feature>
<feature type="transmembrane region" description="Helical" evidence="10">
    <location>
        <begin position="192"/>
        <end position="212"/>
    </location>
</feature>
<dbReference type="STRING" id="1121306.SAMN02745196_02770"/>
<dbReference type="Pfam" id="PF01554">
    <property type="entry name" value="MatE"/>
    <property type="match status" value="2"/>
</dbReference>
<feature type="transmembrane region" description="Helical" evidence="10">
    <location>
        <begin position="358"/>
        <end position="377"/>
    </location>
</feature>
<feature type="transmembrane region" description="Helical" evidence="10">
    <location>
        <begin position="12"/>
        <end position="33"/>
    </location>
</feature>
<evidence type="ECO:0000256" key="1">
    <source>
        <dbReference type="ARBA" id="ARBA00004651"/>
    </source>
</evidence>
<dbReference type="AlphaFoldDB" id="A0A1M5Y9S0"/>
<evidence type="ECO:0000256" key="6">
    <source>
        <dbReference type="ARBA" id="ARBA00022692"/>
    </source>
</evidence>
<keyword evidence="4" id="KW-0813">Transport</keyword>
<evidence type="ECO:0000313" key="11">
    <source>
        <dbReference type="EMBL" id="SHI08787.1"/>
    </source>
</evidence>
<feature type="transmembrane region" description="Helical" evidence="10">
    <location>
        <begin position="276"/>
        <end position="302"/>
    </location>
</feature>